<name>A8IQ16_AZOC5</name>
<dbReference type="PANTHER" id="PTHR46577:SF2">
    <property type="entry name" value="TRANSCRIPTIONAL REGULATORY PROTEIN"/>
    <property type="match status" value="1"/>
</dbReference>
<dbReference type="InterPro" id="IPR000524">
    <property type="entry name" value="Tscrpt_reg_HTH_GntR"/>
</dbReference>
<dbReference type="PROSITE" id="PS50949">
    <property type="entry name" value="HTH_GNTR"/>
    <property type="match status" value="1"/>
</dbReference>
<dbReference type="PANTHER" id="PTHR46577">
    <property type="entry name" value="HTH-TYPE TRANSCRIPTIONAL REGULATORY PROTEIN GABR"/>
    <property type="match status" value="1"/>
</dbReference>
<dbReference type="GO" id="GO:0003677">
    <property type="term" value="F:DNA binding"/>
    <property type="evidence" value="ECO:0007669"/>
    <property type="project" value="UniProtKB-KW"/>
</dbReference>
<reference evidence="7 8" key="5">
    <citation type="journal article" date="2010" name="Appl. Environ. Microbiol.">
        <title>phrR-like gene praR of Azorhizobium caulinodans ORS571 is essential for symbiosis with Sesbania rostrata and is involved in expression of reb genes.</title>
        <authorList>
            <person name="Akiba N."/>
            <person name="Aono T."/>
            <person name="Toyazaki H."/>
            <person name="Sato S."/>
            <person name="Oyaizu H."/>
        </authorList>
    </citation>
    <scope>NUCLEOTIDE SEQUENCE [LARGE SCALE GENOMIC DNA]</scope>
    <source>
        <strain evidence="8">ATCC 43989 / DSM 5975 / JCM 20966 / LMG 6465 / NBRC 14845 / NCIMB 13405 / ORS 571</strain>
    </source>
</reference>
<keyword evidence="3" id="KW-0805">Transcription regulation</keyword>
<comment type="similarity">
    <text evidence="1">In the C-terminal section; belongs to the class-I pyridoxal-phosphate-dependent aminotransferase family.</text>
</comment>
<sequence>MGGGGRDKHQAELYIGAHAAPEREAPDMLSITLDAGGKVPLVSQIVAAVAEQIAEGVLAPGARLPSVRQLAAECSVSTLTVSNAYNRLVAEGYLEARRASGYYVAMRKAAREPQRRQAQNSVPIDALWLLQRVYEDDPNLLKVGSGWLPESHLFTDGLRHSLSALAKKPASAVSRYGNPHGYEPLRRAIQMLLAQRAIDCEPDNIILTHGASQALDIAARGLLQAGDTAFVDDPGYCNLFPTLRALGVRIIGIPRTPQGPDVEALEALAERYRPRVFFTNTILHNPTGTGCPPAVIYRVLRVAEDFDFHIVEDDIFAGMAPDQMPSIASLDQFRRVLYAGSFSKTISPSLRVGYLVVGRDLVERMLYLKLAGGLTSSEISEQVVHSILVDGHHRLHLARLRDKLAVAQKTVCAGLENAGLSIFHRPNGGMFVWAALPGAPDMEAVAHQAMEEGIMLAPGALFRADQKATPFMRFNVTHADHPRLYRFLERVCERALREKA</sequence>
<dbReference type="GO" id="GO:0030170">
    <property type="term" value="F:pyridoxal phosphate binding"/>
    <property type="evidence" value="ECO:0007669"/>
    <property type="project" value="InterPro"/>
</dbReference>
<reference evidence="7 8" key="6">
    <citation type="journal article" date="2011" name="Appl. Environ. Microbiol.">
        <title>Involvement of the azorhizobial chromosome partition gene (parA) in the onset of bacteroid differentiation during Sesbania rostrata stem nodule development.</title>
        <authorList>
            <person name="Liu CT."/>
            <person name="Lee KB."/>
            <person name="Wang YS."/>
            <person name="Peng MH."/>
            <person name="Lee KT."/>
            <person name="Suzuki S."/>
            <person name="Suzuki T."/>
            <person name="Oyaizu H."/>
        </authorList>
    </citation>
    <scope>NUCLEOTIDE SEQUENCE [LARGE SCALE GENOMIC DNA]</scope>
    <source>
        <strain evidence="8">ATCC 43989 / DSM 5975 / JCM 20966 / LMG 6465 / NBRC 14845 / NCIMB 13405 / ORS 571</strain>
    </source>
</reference>
<proteinExistence type="inferred from homology"/>
<evidence type="ECO:0000313" key="8">
    <source>
        <dbReference type="Proteomes" id="UP000000270"/>
    </source>
</evidence>
<evidence type="ECO:0000313" key="7">
    <source>
        <dbReference type="EMBL" id="BAF86728.1"/>
    </source>
</evidence>
<reference evidence="7 8" key="3">
    <citation type="journal article" date="2008" name="BMC Genomics">
        <title>The genome of the versatile nitrogen fixer Azorhizobium caulinodans ORS571.</title>
        <authorList>
            <person name="Lee KB."/>
            <person name="Backer P.D."/>
            <person name="Aono T."/>
            <person name="Liu CT."/>
            <person name="Suzuki S."/>
            <person name="Suzuki T."/>
            <person name="Kaneko T."/>
            <person name="Yamada M."/>
            <person name="Tabata S."/>
            <person name="Kupfer D.M."/>
            <person name="Najar F.Z."/>
            <person name="Wiley G.B."/>
            <person name="Roe B."/>
            <person name="Binnewies T.T."/>
            <person name="Ussery D.W."/>
            <person name="D'Haeze W."/>
            <person name="Herder J.D."/>
            <person name="Gevers D."/>
            <person name="Vereecke D."/>
            <person name="Holsters M."/>
            <person name="Oyaizu H."/>
        </authorList>
    </citation>
    <scope>NUCLEOTIDE SEQUENCE [LARGE SCALE GENOMIC DNA]</scope>
    <source>
        <strain evidence="8">ATCC 43989 / DSM 5975 / JCM 20966 / LMG 6465 / NBRC 14845 / NCIMB 13405 / ORS 571</strain>
    </source>
</reference>
<feature type="domain" description="HTH gntR-type" evidence="6">
    <location>
        <begin position="39"/>
        <end position="107"/>
    </location>
</feature>
<dbReference type="GO" id="GO:0003700">
    <property type="term" value="F:DNA-binding transcription factor activity"/>
    <property type="evidence" value="ECO:0007669"/>
    <property type="project" value="InterPro"/>
</dbReference>
<dbReference type="eggNOG" id="COG1167">
    <property type="taxonomic scope" value="Bacteria"/>
</dbReference>
<keyword evidence="5" id="KW-0804">Transcription</keyword>
<reference evidence="7 8" key="4">
    <citation type="journal article" date="2009" name="Appl. Environ. Microbiol.">
        <title>Comparative genome-wide transcriptional profiling of Azorhizobium caulinodans ORS571 grown under free-living and symbiotic conditions.</title>
        <authorList>
            <person name="Tsukada S."/>
            <person name="Aono T."/>
            <person name="Akiba N."/>
            <person name="Lee KB."/>
            <person name="Liu CT."/>
            <person name="Toyazaki H."/>
            <person name="Oyaizu H."/>
        </authorList>
    </citation>
    <scope>NUCLEOTIDE SEQUENCE [LARGE SCALE GENOMIC DNA]</scope>
    <source>
        <strain evidence="8">ATCC 43989 / DSM 5975 / JCM 20966 / LMG 6465 / NBRC 14845 / NCIMB 13405 / ORS 571</strain>
    </source>
</reference>
<dbReference type="InterPro" id="IPR015424">
    <property type="entry name" value="PyrdxlP-dep_Trfase"/>
</dbReference>
<dbReference type="SMART" id="SM00345">
    <property type="entry name" value="HTH_GNTR"/>
    <property type="match status" value="1"/>
</dbReference>
<reference evidence="8" key="2">
    <citation type="submission" date="2007-04" db="EMBL/GenBank/DDBJ databases">
        <title>Complete genome sequence of the nitrogen-fixing bacterium Azorhizobium caulinodans ORS571.</title>
        <authorList>
            <person name="Lee K.B."/>
            <person name="Backer P.D."/>
            <person name="Aono T."/>
            <person name="Liu C.T."/>
            <person name="Suzuki S."/>
            <person name="Suzuki T."/>
            <person name="Kaneko T."/>
            <person name="Yamada M."/>
            <person name="Tabata S."/>
            <person name="Kupfer D.M."/>
            <person name="Najar F.Z."/>
            <person name="Wiley G.B."/>
            <person name="Roe B."/>
            <person name="Binnewies T."/>
            <person name="Ussery D."/>
            <person name="Vereecke D."/>
            <person name="Gevers D."/>
            <person name="Holsters M."/>
            <person name="Oyaizu H."/>
        </authorList>
    </citation>
    <scope>NUCLEOTIDE SEQUENCE [LARGE SCALE GENOMIC DNA]</scope>
    <source>
        <strain evidence="8">ATCC 43989 / DSM 5975 / JCM 20966 / LMG 6465 / NBRC 14845 / NCIMB 13405 / ORS 571</strain>
    </source>
</reference>
<evidence type="ECO:0000256" key="1">
    <source>
        <dbReference type="ARBA" id="ARBA00005384"/>
    </source>
</evidence>
<evidence type="ECO:0000259" key="6">
    <source>
        <dbReference type="PROSITE" id="PS50949"/>
    </source>
</evidence>
<dbReference type="InterPro" id="IPR015422">
    <property type="entry name" value="PyrdxlP-dep_Trfase_small"/>
</dbReference>
<accession>A8IQ16</accession>
<dbReference type="CDD" id="cd07377">
    <property type="entry name" value="WHTH_GntR"/>
    <property type="match status" value="1"/>
</dbReference>
<dbReference type="Gene3D" id="3.40.640.10">
    <property type="entry name" value="Type I PLP-dependent aspartate aminotransferase-like (Major domain)"/>
    <property type="match status" value="1"/>
</dbReference>
<dbReference type="KEGG" id="azc:AZC_0730"/>
<reference evidence="7 8" key="1">
    <citation type="journal article" date="2007" name="Appl. Environ. Microbiol.">
        <title>Rhizobial factors required for stem nodule maturation and maintenance in Sesbania rostrata-Azorhizobium caulinodans ORS571 symbiosis.</title>
        <authorList>
            <person name="Suzuki S."/>
            <person name="Aono T."/>
            <person name="Lee KB."/>
            <person name="Suzuki T."/>
            <person name="Liu CT."/>
            <person name="Miwa H."/>
            <person name="Wakao S."/>
            <person name="Iki T."/>
            <person name="Oyaizu H."/>
        </authorList>
    </citation>
    <scope>NUCLEOTIDE SEQUENCE [LARGE SCALE GENOMIC DNA]</scope>
    <source>
        <strain evidence="8">ATCC 43989 / DSM 5975 / JCM 20966 / LMG 6465 / NBRC 14845 / NCIMB 13405 / ORS 571</strain>
    </source>
</reference>
<dbReference type="InterPro" id="IPR051446">
    <property type="entry name" value="HTH_trans_reg/aminotransferase"/>
</dbReference>
<dbReference type="SUPFAM" id="SSF53383">
    <property type="entry name" value="PLP-dependent transferases"/>
    <property type="match status" value="1"/>
</dbReference>
<evidence type="ECO:0000256" key="2">
    <source>
        <dbReference type="ARBA" id="ARBA00022898"/>
    </source>
</evidence>
<organism evidence="7 8">
    <name type="scientific">Azorhizobium caulinodans (strain ATCC 43989 / DSM 5975 / JCM 20966 / LMG 6465 / NBRC 14845 / NCIMB 13405 / ORS 571)</name>
    <dbReference type="NCBI Taxonomy" id="438753"/>
    <lineage>
        <taxon>Bacteria</taxon>
        <taxon>Pseudomonadati</taxon>
        <taxon>Pseudomonadota</taxon>
        <taxon>Alphaproteobacteria</taxon>
        <taxon>Hyphomicrobiales</taxon>
        <taxon>Xanthobacteraceae</taxon>
        <taxon>Azorhizobium</taxon>
    </lineage>
</organism>
<protein>
    <submittedName>
        <fullName evidence="7">Transcriptional regulator</fullName>
    </submittedName>
</protein>
<evidence type="ECO:0000256" key="5">
    <source>
        <dbReference type="ARBA" id="ARBA00023163"/>
    </source>
</evidence>
<dbReference type="Gene3D" id="1.10.10.10">
    <property type="entry name" value="Winged helix-like DNA-binding domain superfamily/Winged helix DNA-binding domain"/>
    <property type="match status" value="1"/>
</dbReference>
<dbReference type="AlphaFoldDB" id="A8IQ16"/>
<evidence type="ECO:0000256" key="3">
    <source>
        <dbReference type="ARBA" id="ARBA00023015"/>
    </source>
</evidence>
<dbReference type="CDD" id="cd00609">
    <property type="entry name" value="AAT_like"/>
    <property type="match status" value="1"/>
</dbReference>
<gene>
    <name evidence="7" type="primary">gntR</name>
    <name evidence="7" type="ordered locus">AZC_0730</name>
</gene>
<dbReference type="STRING" id="438753.AZC_0730"/>
<dbReference type="InterPro" id="IPR036390">
    <property type="entry name" value="WH_DNA-bd_sf"/>
</dbReference>
<dbReference type="Pfam" id="PF00155">
    <property type="entry name" value="Aminotran_1_2"/>
    <property type="match status" value="1"/>
</dbReference>
<evidence type="ECO:0000256" key="4">
    <source>
        <dbReference type="ARBA" id="ARBA00023125"/>
    </source>
</evidence>
<dbReference type="EMBL" id="AP009384">
    <property type="protein sequence ID" value="BAF86728.1"/>
    <property type="molecule type" value="Genomic_DNA"/>
</dbReference>
<keyword evidence="8" id="KW-1185">Reference proteome</keyword>
<dbReference type="HOGENOM" id="CLU_017584_0_0_5"/>
<dbReference type="InterPro" id="IPR036388">
    <property type="entry name" value="WH-like_DNA-bd_sf"/>
</dbReference>
<dbReference type="InterPro" id="IPR004839">
    <property type="entry name" value="Aminotransferase_I/II_large"/>
</dbReference>
<dbReference type="Pfam" id="PF00392">
    <property type="entry name" value="GntR"/>
    <property type="match status" value="1"/>
</dbReference>
<keyword evidence="2" id="KW-0663">Pyridoxal phosphate</keyword>
<keyword evidence="4" id="KW-0238">DNA-binding</keyword>
<dbReference type="Gene3D" id="3.90.1150.10">
    <property type="entry name" value="Aspartate Aminotransferase, domain 1"/>
    <property type="match status" value="1"/>
</dbReference>
<dbReference type="SUPFAM" id="SSF46785">
    <property type="entry name" value="Winged helix' DNA-binding domain"/>
    <property type="match status" value="1"/>
</dbReference>
<dbReference type="InterPro" id="IPR015421">
    <property type="entry name" value="PyrdxlP-dep_Trfase_major"/>
</dbReference>
<dbReference type="Proteomes" id="UP000000270">
    <property type="component" value="Chromosome"/>
</dbReference>